<evidence type="ECO:0000313" key="2">
    <source>
        <dbReference type="EMBL" id="GAA5203816.1"/>
    </source>
</evidence>
<gene>
    <name evidence="2" type="ORF">GCM10023323_04240</name>
</gene>
<proteinExistence type="predicted"/>
<accession>A0ABP9SXH7</accession>
<keyword evidence="3" id="KW-1185">Reference proteome</keyword>
<reference evidence="3" key="1">
    <citation type="journal article" date="2019" name="Int. J. Syst. Evol. Microbiol.">
        <title>The Global Catalogue of Microorganisms (GCM) 10K type strain sequencing project: providing services to taxonomists for standard genome sequencing and annotation.</title>
        <authorList>
            <consortium name="The Broad Institute Genomics Platform"/>
            <consortium name="The Broad Institute Genome Sequencing Center for Infectious Disease"/>
            <person name="Wu L."/>
            <person name="Ma J."/>
        </authorList>
    </citation>
    <scope>NUCLEOTIDE SEQUENCE [LARGE SCALE GENOMIC DNA]</scope>
    <source>
        <strain evidence="3">JCM 18306</strain>
    </source>
</reference>
<name>A0ABP9SXH7_9ACTN</name>
<evidence type="ECO:0000256" key="1">
    <source>
        <dbReference type="SAM" id="MobiDB-lite"/>
    </source>
</evidence>
<dbReference type="EMBL" id="BAABJR010000001">
    <property type="protein sequence ID" value="GAA5203816.1"/>
    <property type="molecule type" value="Genomic_DNA"/>
</dbReference>
<feature type="region of interest" description="Disordered" evidence="1">
    <location>
        <begin position="53"/>
        <end position="74"/>
    </location>
</feature>
<protein>
    <submittedName>
        <fullName evidence="2">Uncharacterized protein</fullName>
    </submittedName>
</protein>
<sequence length="74" mass="8008">MLPAAALSLEQAERVPRPSAAAAVTAMPDMWRRRTFMAFIFNKYGNRCQQCPVTTGREGGEPPDLVGGQSTPVT</sequence>
<comment type="caution">
    <text evidence="2">The sequence shown here is derived from an EMBL/GenBank/DDBJ whole genome shotgun (WGS) entry which is preliminary data.</text>
</comment>
<evidence type="ECO:0000313" key="3">
    <source>
        <dbReference type="Proteomes" id="UP001499878"/>
    </source>
</evidence>
<dbReference type="Proteomes" id="UP001499878">
    <property type="component" value="Unassembled WGS sequence"/>
</dbReference>
<organism evidence="2 3">
    <name type="scientific">Streptomyces thinghirensis</name>
    <dbReference type="NCBI Taxonomy" id="551547"/>
    <lineage>
        <taxon>Bacteria</taxon>
        <taxon>Bacillati</taxon>
        <taxon>Actinomycetota</taxon>
        <taxon>Actinomycetes</taxon>
        <taxon>Kitasatosporales</taxon>
        <taxon>Streptomycetaceae</taxon>
        <taxon>Streptomyces</taxon>
    </lineage>
</organism>